<keyword evidence="3 6" id="KW-0812">Transmembrane</keyword>
<dbReference type="InterPro" id="IPR002994">
    <property type="entry name" value="Surf1/Shy1"/>
</dbReference>
<evidence type="ECO:0000256" key="5">
    <source>
        <dbReference type="ARBA" id="ARBA00023136"/>
    </source>
</evidence>
<comment type="similarity">
    <text evidence="2 6">Belongs to the SURF1 family.</text>
</comment>
<keyword evidence="4 6" id="KW-1133">Transmembrane helix</keyword>
<reference evidence="7 8" key="1">
    <citation type="submission" date="2016-10" db="EMBL/GenBank/DDBJ databases">
        <title>Draft Genome sequence of Roseomonas sp. strain M3.</title>
        <authorList>
            <person name="Subhash Y."/>
            <person name="Lee S."/>
        </authorList>
    </citation>
    <scope>NUCLEOTIDE SEQUENCE [LARGE SCALE GENOMIC DNA]</scope>
    <source>
        <strain evidence="7 8">M3</strain>
    </source>
</reference>
<dbReference type="InterPro" id="IPR045214">
    <property type="entry name" value="Surf1/Surf4"/>
</dbReference>
<comment type="caution">
    <text evidence="7">The sequence shown here is derived from an EMBL/GenBank/DDBJ whole genome shotgun (WGS) entry which is preliminary data.</text>
</comment>
<dbReference type="CDD" id="cd06662">
    <property type="entry name" value="SURF1"/>
    <property type="match status" value="1"/>
</dbReference>
<evidence type="ECO:0000256" key="3">
    <source>
        <dbReference type="ARBA" id="ARBA00022692"/>
    </source>
</evidence>
<dbReference type="EMBL" id="MLCO01000120">
    <property type="protein sequence ID" value="ONG53099.1"/>
    <property type="molecule type" value="Genomic_DNA"/>
</dbReference>
<accession>A0A1V2H2P7</accession>
<feature type="transmembrane region" description="Helical" evidence="6">
    <location>
        <begin position="12"/>
        <end position="29"/>
    </location>
</feature>
<evidence type="ECO:0000256" key="4">
    <source>
        <dbReference type="ARBA" id="ARBA00022989"/>
    </source>
</evidence>
<sequence length="233" mass="25337">MTAWRRLRLPLLAGLPVFVILLGLGTWQWQRLQWKTALLAELASAEAGPARPLDDAAPTPWTKVFADGRFRHDREALLGLEVRGGVLGAQLLTPLERDGAPPLLVLRGWVPLEGVLPIDRPDGTVRIEGYVRPGEQADSFAARDDLGKKRFYTMDPAVIGPAIGAPGLAPFALVALGAPQRGVLPMPAASLPRPANNHLGYVITWYGLALAELGVFITFARRRLKEPADEPRL</sequence>
<keyword evidence="8" id="KW-1185">Reference proteome</keyword>
<proteinExistence type="inferred from homology"/>
<dbReference type="Proteomes" id="UP000188879">
    <property type="component" value="Unassembled WGS sequence"/>
</dbReference>
<keyword evidence="5 6" id="KW-0472">Membrane</keyword>
<feature type="transmembrane region" description="Helical" evidence="6">
    <location>
        <begin position="158"/>
        <end position="178"/>
    </location>
</feature>
<gene>
    <name evidence="7" type="ORF">BKE38_13580</name>
</gene>
<keyword evidence="6" id="KW-1003">Cell membrane</keyword>
<dbReference type="PROSITE" id="PS50895">
    <property type="entry name" value="SURF1"/>
    <property type="match status" value="1"/>
</dbReference>
<protein>
    <recommendedName>
        <fullName evidence="6">SURF1-like protein</fullName>
    </recommendedName>
</protein>
<dbReference type="PANTHER" id="PTHR23427">
    <property type="entry name" value="SURFEIT LOCUS PROTEIN"/>
    <property type="match status" value="1"/>
</dbReference>
<evidence type="ECO:0000256" key="6">
    <source>
        <dbReference type="RuleBase" id="RU363076"/>
    </source>
</evidence>
<evidence type="ECO:0000313" key="7">
    <source>
        <dbReference type="EMBL" id="ONG53099.1"/>
    </source>
</evidence>
<dbReference type="OrthoDB" id="6079986at2"/>
<evidence type="ECO:0000313" key="8">
    <source>
        <dbReference type="Proteomes" id="UP000188879"/>
    </source>
</evidence>
<name>A0A1V2H2P7_9PROT</name>
<dbReference type="AlphaFoldDB" id="A0A1V2H2P7"/>
<dbReference type="Pfam" id="PF02104">
    <property type="entry name" value="SURF1"/>
    <property type="match status" value="1"/>
</dbReference>
<dbReference type="RefSeq" id="WP_076957891.1">
    <property type="nucleotide sequence ID" value="NZ_MLCO01000120.1"/>
</dbReference>
<organism evidence="7 8">
    <name type="scientific">Teichococcus deserti</name>
    <dbReference type="NCBI Taxonomy" id="1817963"/>
    <lineage>
        <taxon>Bacteria</taxon>
        <taxon>Pseudomonadati</taxon>
        <taxon>Pseudomonadota</taxon>
        <taxon>Alphaproteobacteria</taxon>
        <taxon>Acetobacterales</taxon>
        <taxon>Roseomonadaceae</taxon>
        <taxon>Roseomonas</taxon>
    </lineage>
</organism>
<comment type="subcellular location">
    <subcellularLocation>
        <location evidence="6">Cell membrane</location>
        <topology evidence="6">Multi-pass membrane protein</topology>
    </subcellularLocation>
    <subcellularLocation>
        <location evidence="1">Membrane</location>
    </subcellularLocation>
</comment>
<evidence type="ECO:0000256" key="2">
    <source>
        <dbReference type="ARBA" id="ARBA00007165"/>
    </source>
</evidence>
<dbReference type="GO" id="GO:0005886">
    <property type="term" value="C:plasma membrane"/>
    <property type="evidence" value="ECO:0007669"/>
    <property type="project" value="UniProtKB-SubCell"/>
</dbReference>
<dbReference type="PANTHER" id="PTHR23427:SF2">
    <property type="entry name" value="SURFEIT LOCUS PROTEIN 1"/>
    <property type="match status" value="1"/>
</dbReference>
<feature type="transmembrane region" description="Helical" evidence="6">
    <location>
        <begin position="198"/>
        <end position="220"/>
    </location>
</feature>
<evidence type="ECO:0000256" key="1">
    <source>
        <dbReference type="ARBA" id="ARBA00004370"/>
    </source>
</evidence>